<dbReference type="PANTHER" id="PTHR18952">
    <property type="entry name" value="CARBONIC ANHYDRASE"/>
    <property type="match status" value="1"/>
</dbReference>
<dbReference type="OrthoDB" id="429145at2759"/>
<sequence length="340" mass="37432">MKSFATFSVLAVALVASVGASDHLCYPSAHKTCSAWPGECSTGTQQSPINIANENGTALYQIEFSDEYKEALNKPFIVNNGHTVQVSLNKETTSDLTVTVRINGTSTTYVFAQLHGHWGSEHRIDNEDTTYVFAQLHGHWGSEHRIDNEEKHFEFHLVHYQKDLGSVSNALAKNDPNGLLVLGVFFEASSTSKDNKAFEALTKNVEQVKNADPTTYKSCSGSLNMYDFLPLSGVNSFVGQNVYDIAVYNGSLTTPGCNQIVRWFVFKKPIAISERQKEAFDVLKDSKGEELKGNNRALQSLNGRNVIHAVVSEKTVGDAEVVYATASAFVSRIVSFFRSL</sequence>
<name>A0A8J2LT45_9HEXA</name>
<dbReference type="GO" id="GO:0008270">
    <property type="term" value="F:zinc ion binding"/>
    <property type="evidence" value="ECO:0007669"/>
    <property type="project" value="InterPro"/>
</dbReference>
<dbReference type="SMART" id="SM01057">
    <property type="entry name" value="Carb_anhydrase"/>
    <property type="match status" value="1"/>
</dbReference>
<gene>
    <name evidence="5" type="ORF">AFUS01_LOCUS47547</name>
</gene>
<evidence type="ECO:0000313" key="5">
    <source>
        <dbReference type="EMBL" id="CAG7838594.1"/>
    </source>
</evidence>
<evidence type="ECO:0000256" key="1">
    <source>
        <dbReference type="ARBA" id="ARBA00010718"/>
    </source>
</evidence>
<accession>A0A8J2LT45</accession>
<dbReference type="PROSITE" id="PS51144">
    <property type="entry name" value="ALPHA_CA_2"/>
    <property type="match status" value="1"/>
</dbReference>
<dbReference type="CDD" id="cd00326">
    <property type="entry name" value="alpha_CA"/>
    <property type="match status" value="1"/>
</dbReference>
<comment type="caution">
    <text evidence="5">The sequence shown here is derived from an EMBL/GenBank/DDBJ whole genome shotgun (WGS) entry which is preliminary data.</text>
</comment>
<evidence type="ECO:0000256" key="2">
    <source>
        <dbReference type="ARBA" id="ARBA00048348"/>
    </source>
</evidence>
<protein>
    <recommendedName>
        <fullName evidence="4">Alpha-carbonic anhydrase domain-containing protein</fullName>
    </recommendedName>
</protein>
<dbReference type="AlphaFoldDB" id="A0A8J2LT45"/>
<keyword evidence="6" id="KW-1185">Reference proteome</keyword>
<feature type="chain" id="PRO_5035173743" description="Alpha-carbonic anhydrase domain-containing protein" evidence="3">
    <location>
        <begin position="21"/>
        <end position="340"/>
    </location>
</feature>
<evidence type="ECO:0000313" key="6">
    <source>
        <dbReference type="Proteomes" id="UP000708208"/>
    </source>
</evidence>
<feature type="signal peptide" evidence="3">
    <location>
        <begin position="1"/>
        <end position="20"/>
    </location>
</feature>
<dbReference type="PANTHER" id="PTHR18952:SF265">
    <property type="entry name" value="CARBONIC ANHYDRASE"/>
    <property type="match status" value="1"/>
</dbReference>
<reference evidence="5" key="1">
    <citation type="submission" date="2021-06" db="EMBL/GenBank/DDBJ databases">
        <authorList>
            <person name="Hodson N. C."/>
            <person name="Mongue J. A."/>
            <person name="Jaron S. K."/>
        </authorList>
    </citation>
    <scope>NUCLEOTIDE SEQUENCE</scope>
</reference>
<dbReference type="InterPro" id="IPR001148">
    <property type="entry name" value="CA_dom"/>
</dbReference>
<dbReference type="GO" id="GO:0005886">
    <property type="term" value="C:plasma membrane"/>
    <property type="evidence" value="ECO:0007669"/>
    <property type="project" value="TreeGrafter"/>
</dbReference>
<dbReference type="Proteomes" id="UP000708208">
    <property type="component" value="Unassembled WGS sequence"/>
</dbReference>
<keyword evidence="3" id="KW-0732">Signal</keyword>
<feature type="domain" description="Alpha-carbonic anhydrase" evidence="4">
    <location>
        <begin position="22"/>
        <end position="310"/>
    </location>
</feature>
<evidence type="ECO:0000259" key="4">
    <source>
        <dbReference type="PROSITE" id="PS51144"/>
    </source>
</evidence>
<proteinExistence type="inferred from homology"/>
<comment type="catalytic activity">
    <reaction evidence="2">
        <text>hydrogencarbonate + H(+) = CO2 + H2O</text>
        <dbReference type="Rhea" id="RHEA:10748"/>
        <dbReference type="ChEBI" id="CHEBI:15377"/>
        <dbReference type="ChEBI" id="CHEBI:15378"/>
        <dbReference type="ChEBI" id="CHEBI:16526"/>
        <dbReference type="ChEBI" id="CHEBI:17544"/>
        <dbReference type="EC" id="4.2.1.1"/>
    </reaction>
</comment>
<dbReference type="InterPro" id="IPR023561">
    <property type="entry name" value="Carbonic_anhydrase_a-class"/>
</dbReference>
<comment type="similarity">
    <text evidence="1">Belongs to the alpha-carbonic anhydrase family.</text>
</comment>
<evidence type="ECO:0000256" key="3">
    <source>
        <dbReference type="SAM" id="SignalP"/>
    </source>
</evidence>
<dbReference type="EMBL" id="CAJVCH010571813">
    <property type="protein sequence ID" value="CAG7838594.1"/>
    <property type="molecule type" value="Genomic_DNA"/>
</dbReference>
<organism evidence="5 6">
    <name type="scientific">Allacma fusca</name>
    <dbReference type="NCBI Taxonomy" id="39272"/>
    <lineage>
        <taxon>Eukaryota</taxon>
        <taxon>Metazoa</taxon>
        <taxon>Ecdysozoa</taxon>
        <taxon>Arthropoda</taxon>
        <taxon>Hexapoda</taxon>
        <taxon>Collembola</taxon>
        <taxon>Symphypleona</taxon>
        <taxon>Sminthuridae</taxon>
        <taxon>Allacma</taxon>
    </lineage>
</organism>
<dbReference type="Pfam" id="PF00194">
    <property type="entry name" value="Carb_anhydrase"/>
    <property type="match status" value="2"/>
</dbReference>
<dbReference type="GO" id="GO:0004089">
    <property type="term" value="F:carbonate dehydratase activity"/>
    <property type="evidence" value="ECO:0007669"/>
    <property type="project" value="UniProtKB-EC"/>
</dbReference>